<keyword evidence="3 15" id="KW-0645">Protease</keyword>
<dbReference type="PROSITE" id="PS50271">
    <property type="entry name" value="ZF_UBP"/>
    <property type="match status" value="1"/>
</dbReference>
<dbReference type="SMART" id="SM00290">
    <property type="entry name" value="ZnF_UBP"/>
    <property type="match status" value="1"/>
</dbReference>
<keyword evidence="12" id="KW-0539">Nucleus</keyword>
<dbReference type="PANTHER" id="PTHR21646:SF33">
    <property type="entry name" value="UBIQUITIN CARBOXYL-TERMINAL HYDROLASE 22"/>
    <property type="match status" value="1"/>
</dbReference>
<evidence type="ECO:0000256" key="10">
    <source>
        <dbReference type="ARBA" id="ARBA00023015"/>
    </source>
</evidence>
<evidence type="ECO:0000256" key="1">
    <source>
        <dbReference type="ARBA" id="ARBA00000707"/>
    </source>
</evidence>
<comment type="similarity">
    <text evidence="13">Belongs to the peptidase C19 family. UBP8 subfamily.</text>
</comment>
<dbReference type="GO" id="GO:0004843">
    <property type="term" value="F:cysteine-type deubiquitinase activity"/>
    <property type="evidence" value="ECO:0007669"/>
    <property type="project" value="UniProtKB-UniRule"/>
</dbReference>
<keyword evidence="10" id="KW-0805">Transcription regulation</keyword>
<dbReference type="InterPro" id="IPR028889">
    <property type="entry name" value="USP"/>
</dbReference>
<dbReference type="GO" id="GO:0006508">
    <property type="term" value="P:proteolysis"/>
    <property type="evidence" value="ECO:0007669"/>
    <property type="project" value="UniProtKB-KW"/>
</dbReference>
<dbReference type="PANTHER" id="PTHR21646">
    <property type="entry name" value="UBIQUITIN CARBOXYL-TERMINAL HYDROLASE"/>
    <property type="match status" value="1"/>
</dbReference>
<sequence length="463" mass="52485">MGDCQHIEQVLQNEKSKEGVLKTCNAARYMIKHFNAREKYLYAMRCSECHEINSGSNFMCLQCGFCGCWNGKHFLTHSKKVGHVFGINSSNGLLFCFKCGDYIGDNELVMASMLNKYWDDVSIKTMIPSVNRRDGLSGLLNLGSTCFMSSILQILIRNPYFFNYSITQSHSNKCPNQDPKSCVSCALDKMIAEFYGAPSGGNVGDELQPMCSGFIGLVICSWKINENLAGYSQQDAHEFWQFLLNQLHHDYQVCNGKPVDHSISDYRCNCISHSTFQGLLKSSIVCPECNNDSKTTIDPFMDLSLDIKGKSNLYSCLDSFHRKEQLHDFNYHCPRCNTSQDAIKRLSIHKLPPVLVLQLKRFEHLLNGNSLKLNDFIEYPPYLNMRDYCDSGDPDVEVPDIIYELIGVVSHKGTVNEGHYLATVKIAGRQWFKFSDSMVSSATQQESLNEQAYLLFYSVLQVN</sequence>
<dbReference type="InterPro" id="IPR038765">
    <property type="entry name" value="Papain-like_cys_pep_sf"/>
</dbReference>
<keyword evidence="9" id="KW-0862">Zinc</keyword>
<reference evidence="18 19" key="1">
    <citation type="submission" date="2020-06" db="EMBL/GenBank/DDBJ databases">
        <title>The yeast mating-type switching endonuclease HO is a domesticated member of an unorthodox homing genetic element family.</title>
        <authorList>
            <person name="Coughlan A.Y."/>
            <person name="Lombardi L."/>
            <person name="Braun-Galleani S."/>
            <person name="Martos A.R."/>
            <person name="Galeote V."/>
            <person name="Bigey F."/>
            <person name="Dequin S."/>
            <person name="Byrne K.P."/>
            <person name="Wolfe K.H."/>
        </authorList>
    </citation>
    <scope>NUCLEOTIDE SEQUENCE [LARGE SCALE GENOMIC DNA]</scope>
    <source>
        <strain evidence="18 19">CBS2947</strain>
    </source>
</reference>
<accession>A0A7H9HQG1</accession>
<dbReference type="EC" id="3.4.19.12" evidence="15"/>
<dbReference type="GO" id="GO:0005634">
    <property type="term" value="C:nucleus"/>
    <property type="evidence" value="ECO:0007669"/>
    <property type="project" value="UniProtKB-SubCell"/>
</dbReference>
<evidence type="ECO:0000256" key="5">
    <source>
        <dbReference type="ARBA" id="ARBA00022771"/>
    </source>
</evidence>
<keyword evidence="6 15" id="KW-0833">Ubl conjugation pathway</keyword>
<keyword evidence="5 14" id="KW-0863">Zinc-finger</keyword>
<keyword evidence="7 15" id="KW-0378">Hydrolase</keyword>
<dbReference type="InterPro" id="IPR001394">
    <property type="entry name" value="Peptidase_C19_UCH"/>
</dbReference>
<dbReference type="InterPro" id="IPR001607">
    <property type="entry name" value="Znf_UBP"/>
</dbReference>
<keyword evidence="19" id="KW-1185">Reference proteome</keyword>
<evidence type="ECO:0000256" key="3">
    <source>
        <dbReference type="ARBA" id="ARBA00022670"/>
    </source>
</evidence>
<dbReference type="Pfam" id="PF00443">
    <property type="entry name" value="UCH"/>
    <property type="match status" value="1"/>
</dbReference>
<evidence type="ECO:0000256" key="13">
    <source>
        <dbReference type="ARBA" id="ARBA00038490"/>
    </source>
</evidence>
<evidence type="ECO:0000256" key="9">
    <source>
        <dbReference type="ARBA" id="ARBA00022833"/>
    </source>
</evidence>
<feature type="domain" description="USP" evidence="16">
    <location>
        <begin position="137"/>
        <end position="460"/>
    </location>
</feature>
<evidence type="ECO:0000259" key="17">
    <source>
        <dbReference type="PROSITE" id="PS50271"/>
    </source>
</evidence>
<dbReference type="GO" id="GO:0008270">
    <property type="term" value="F:zinc ion binding"/>
    <property type="evidence" value="ECO:0007669"/>
    <property type="project" value="UniProtKB-KW"/>
</dbReference>
<dbReference type="AlphaFoldDB" id="A0A7H9HQG1"/>
<name>A0A7H9HQG1_9SACH</name>
<dbReference type="Gene3D" id="3.30.40.10">
    <property type="entry name" value="Zinc/RING finger domain, C3HC4 (zinc finger)"/>
    <property type="match status" value="1"/>
</dbReference>
<dbReference type="InterPro" id="IPR050185">
    <property type="entry name" value="Ub_carboxyl-term_hydrolase"/>
</dbReference>
<dbReference type="Proteomes" id="UP000510647">
    <property type="component" value="Chromosome 3"/>
</dbReference>
<evidence type="ECO:0000256" key="7">
    <source>
        <dbReference type="ARBA" id="ARBA00022801"/>
    </source>
</evidence>
<evidence type="ECO:0000256" key="15">
    <source>
        <dbReference type="RuleBase" id="RU366025"/>
    </source>
</evidence>
<evidence type="ECO:0000313" key="19">
    <source>
        <dbReference type="Proteomes" id="UP000510647"/>
    </source>
</evidence>
<protein>
    <recommendedName>
        <fullName evidence="15">Ubiquitin carboxyl-terminal hydrolase</fullName>
        <ecNumber evidence="15">3.4.19.12</ecNumber>
    </recommendedName>
</protein>
<dbReference type="PROSITE" id="PS00972">
    <property type="entry name" value="USP_1"/>
    <property type="match status" value="1"/>
</dbReference>
<dbReference type="PROSITE" id="PS00973">
    <property type="entry name" value="USP_2"/>
    <property type="match status" value="1"/>
</dbReference>
<evidence type="ECO:0000256" key="2">
    <source>
        <dbReference type="ARBA" id="ARBA00004123"/>
    </source>
</evidence>
<dbReference type="SUPFAM" id="SSF57850">
    <property type="entry name" value="RING/U-box"/>
    <property type="match status" value="1"/>
</dbReference>
<feature type="domain" description="UBP-type" evidence="17">
    <location>
        <begin position="22"/>
        <end position="122"/>
    </location>
</feature>
<evidence type="ECO:0000256" key="4">
    <source>
        <dbReference type="ARBA" id="ARBA00022723"/>
    </source>
</evidence>
<comment type="catalytic activity">
    <reaction evidence="1 15">
        <text>Thiol-dependent hydrolysis of ester, thioester, amide, peptide and isopeptide bonds formed by the C-terminal Gly of ubiquitin (a 76-residue protein attached to proteins as an intracellular targeting signal).</text>
        <dbReference type="EC" id="3.4.19.12"/>
    </reaction>
</comment>
<dbReference type="EMBL" id="CP059269">
    <property type="protein sequence ID" value="QLQ79519.1"/>
    <property type="molecule type" value="Genomic_DNA"/>
</dbReference>
<dbReference type="OrthoDB" id="289038at2759"/>
<dbReference type="SUPFAM" id="SSF54001">
    <property type="entry name" value="Cysteine proteinases"/>
    <property type="match status" value="1"/>
</dbReference>
<dbReference type="InterPro" id="IPR018200">
    <property type="entry name" value="USP_CS"/>
</dbReference>
<dbReference type="Gene3D" id="3.90.70.10">
    <property type="entry name" value="Cysteine proteinases"/>
    <property type="match status" value="1"/>
</dbReference>
<evidence type="ECO:0000256" key="8">
    <source>
        <dbReference type="ARBA" id="ARBA00022807"/>
    </source>
</evidence>
<evidence type="ECO:0000259" key="16">
    <source>
        <dbReference type="PROSITE" id="PS50235"/>
    </source>
</evidence>
<proteinExistence type="inferred from homology"/>
<dbReference type="Pfam" id="PF02148">
    <property type="entry name" value="zf-UBP"/>
    <property type="match status" value="1"/>
</dbReference>
<evidence type="ECO:0000256" key="12">
    <source>
        <dbReference type="ARBA" id="ARBA00023242"/>
    </source>
</evidence>
<organism evidence="18 19">
    <name type="scientific">Torulaspora globosa</name>
    <dbReference type="NCBI Taxonomy" id="48254"/>
    <lineage>
        <taxon>Eukaryota</taxon>
        <taxon>Fungi</taxon>
        <taxon>Dikarya</taxon>
        <taxon>Ascomycota</taxon>
        <taxon>Saccharomycotina</taxon>
        <taxon>Saccharomycetes</taxon>
        <taxon>Saccharomycetales</taxon>
        <taxon>Saccharomycetaceae</taxon>
        <taxon>Torulaspora</taxon>
    </lineage>
</organism>
<gene>
    <name evidence="18" type="ORF">HG537_0C01660</name>
</gene>
<dbReference type="GO" id="GO:0016579">
    <property type="term" value="P:protein deubiquitination"/>
    <property type="evidence" value="ECO:0007669"/>
    <property type="project" value="InterPro"/>
</dbReference>
<keyword evidence="8 15" id="KW-0788">Thiol protease</keyword>
<evidence type="ECO:0000256" key="6">
    <source>
        <dbReference type="ARBA" id="ARBA00022786"/>
    </source>
</evidence>
<evidence type="ECO:0000313" key="18">
    <source>
        <dbReference type="EMBL" id="QLQ79519.1"/>
    </source>
</evidence>
<evidence type="ECO:0000256" key="11">
    <source>
        <dbReference type="ARBA" id="ARBA00023163"/>
    </source>
</evidence>
<keyword evidence="4" id="KW-0479">Metal-binding</keyword>
<keyword evidence="11" id="KW-0804">Transcription</keyword>
<dbReference type="InterPro" id="IPR013083">
    <property type="entry name" value="Znf_RING/FYVE/PHD"/>
</dbReference>
<evidence type="ECO:0000256" key="14">
    <source>
        <dbReference type="PROSITE-ProRule" id="PRU00502"/>
    </source>
</evidence>
<comment type="subcellular location">
    <subcellularLocation>
        <location evidence="2">Nucleus</location>
    </subcellularLocation>
</comment>
<dbReference type="PROSITE" id="PS50235">
    <property type="entry name" value="USP_3"/>
    <property type="match status" value="1"/>
</dbReference>